<protein>
    <submittedName>
        <fullName evidence="7">Acetophenone carboxylase gamma subunit</fullName>
        <ecNumber evidence="7">6.4.1.8</ecNumber>
    </submittedName>
</protein>
<proteinExistence type="inferred from homology"/>
<feature type="domain" description="Acetophenone carboxylase-like C-terminal" evidence="6">
    <location>
        <begin position="588"/>
        <end position="741"/>
    </location>
</feature>
<dbReference type="InterPro" id="IPR049517">
    <property type="entry name" value="ACX-like_C"/>
</dbReference>
<keyword evidence="7" id="KW-0436">Ligase</keyword>
<feature type="region of interest" description="Disordered" evidence="2">
    <location>
        <begin position="674"/>
        <end position="694"/>
    </location>
</feature>
<dbReference type="Pfam" id="PF05378">
    <property type="entry name" value="Hydant_A_N"/>
    <property type="match status" value="1"/>
</dbReference>
<feature type="domain" description="Hydantoinase B/oxoprolinase" evidence="4">
    <location>
        <begin position="770"/>
        <end position="1282"/>
    </location>
</feature>
<name>A0A5C5V7K6_9BACT</name>
<comment type="similarity">
    <text evidence="1">Belongs to the oxoprolinase family.</text>
</comment>
<evidence type="ECO:0000259" key="5">
    <source>
        <dbReference type="Pfam" id="PF05378"/>
    </source>
</evidence>
<keyword evidence="8" id="KW-1185">Reference proteome</keyword>
<accession>A0A5C5V7K6</accession>
<evidence type="ECO:0000259" key="3">
    <source>
        <dbReference type="Pfam" id="PF01968"/>
    </source>
</evidence>
<dbReference type="EMBL" id="SJPF01000002">
    <property type="protein sequence ID" value="TWT34558.1"/>
    <property type="molecule type" value="Genomic_DNA"/>
</dbReference>
<dbReference type="Pfam" id="PF01968">
    <property type="entry name" value="Hydantoinase_A"/>
    <property type="match status" value="1"/>
</dbReference>
<reference evidence="7 8" key="1">
    <citation type="submission" date="2019-02" db="EMBL/GenBank/DDBJ databases">
        <title>Deep-cultivation of Planctomycetes and their phenomic and genomic characterization uncovers novel biology.</title>
        <authorList>
            <person name="Wiegand S."/>
            <person name="Jogler M."/>
            <person name="Boedeker C."/>
            <person name="Pinto D."/>
            <person name="Vollmers J."/>
            <person name="Rivas-Marin E."/>
            <person name="Kohn T."/>
            <person name="Peeters S.H."/>
            <person name="Heuer A."/>
            <person name="Rast P."/>
            <person name="Oberbeckmann S."/>
            <person name="Bunk B."/>
            <person name="Jeske O."/>
            <person name="Meyerdierks A."/>
            <person name="Storesund J.E."/>
            <person name="Kallscheuer N."/>
            <person name="Luecker S."/>
            <person name="Lage O.M."/>
            <person name="Pohl T."/>
            <person name="Merkel B.J."/>
            <person name="Hornburger P."/>
            <person name="Mueller R.-W."/>
            <person name="Bruemmer F."/>
            <person name="Labrenz M."/>
            <person name="Spormann A.M."/>
            <person name="Op Den Camp H."/>
            <person name="Overmann J."/>
            <person name="Amann R."/>
            <person name="Jetten M.S.M."/>
            <person name="Mascher T."/>
            <person name="Medema M.H."/>
            <person name="Devos D.P."/>
            <person name="Kaster A.-K."/>
            <person name="Ovreas L."/>
            <person name="Rohde M."/>
            <person name="Galperin M.Y."/>
            <person name="Jogler C."/>
        </authorList>
    </citation>
    <scope>NUCLEOTIDE SEQUENCE [LARGE SCALE GENOMIC DNA]</scope>
    <source>
        <strain evidence="7 8">Enr8</strain>
    </source>
</reference>
<feature type="domain" description="Hydantoinase/oxoprolinase N-terminal" evidence="5">
    <location>
        <begin position="130"/>
        <end position="271"/>
    </location>
</feature>
<dbReference type="InterPro" id="IPR008040">
    <property type="entry name" value="Hydant_A_N"/>
</dbReference>
<comment type="caution">
    <text evidence="7">The sequence shown here is derived from an EMBL/GenBank/DDBJ whole genome shotgun (WGS) entry which is preliminary data.</text>
</comment>
<feature type="domain" description="Hydantoinase A/oxoprolinase" evidence="3">
    <location>
        <begin position="291"/>
        <end position="569"/>
    </location>
</feature>
<dbReference type="GO" id="GO:0005829">
    <property type="term" value="C:cytosol"/>
    <property type="evidence" value="ECO:0007669"/>
    <property type="project" value="TreeGrafter"/>
</dbReference>
<dbReference type="InterPro" id="IPR045079">
    <property type="entry name" value="Oxoprolinase-like"/>
</dbReference>
<evidence type="ECO:0000256" key="1">
    <source>
        <dbReference type="ARBA" id="ARBA00010403"/>
    </source>
</evidence>
<gene>
    <name evidence="7" type="primary">apc3</name>
    <name evidence="7" type="ORF">Enr8_19680</name>
</gene>
<dbReference type="EC" id="6.4.1.8" evidence="7"/>
<dbReference type="PANTHER" id="PTHR11365">
    <property type="entry name" value="5-OXOPROLINASE RELATED"/>
    <property type="match status" value="1"/>
</dbReference>
<evidence type="ECO:0000313" key="8">
    <source>
        <dbReference type="Proteomes" id="UP000318878"/>
    </source>
</evidence>
<dbReference type="GO" id="GO:0016874">
    <property type="term" value="F:ligase activity"/>
    <property type="evidence" value="ECO:0007669"/>
    <property type="project" value="UniProtKB-KW"/>
</dbReference>
<evidence type="ECO:0000313" key="7">
    <source>
        <dbReference type="EMBL" id="TWT34558.1"/>
    </source>
</evidence>
<evidence type="ECO:0000256" key="2">
    <source>
        <dbReference type="SAM" id="MobiDB-lite"/>
    </source>
</evidence>
<organism evidence="7 8">
    <name type="scientific">Blastopirellula retiformator</name>
    <dbReference type="NCBI Taxonomy" id="2527970"/>
    <lineage>
        <taxon>Bacteria</taxon>
        <taxon>Pseudomonadati</taxon>
        <taxon>Planctomycetota</taxon>
        <taxon>Planctomycetia</taxon>
        <taxon>Pirellulales</taxon>
        <taxon>Pirellulaceae</taxon>
        <taxon>Blastopirellula</taxon>
    </lineage>
</organism>
<dbReference type="Pfam" id="PF02538">
    <property type="entry name" value="Hydantoinase_B"/>
    <property type="match status" value="1"/>
</dbReference>
<dbReference type="InterPro" id="IPR002821">
    <property type="entry name" value="Hydantoinase_A"/>
</dbReference>
<sequence length="1284" mass="135699">MVPNGDASRLHSEETMVKRPEFWMDVGGTFTDCLMRRGAEIRRIKVLSSGKLQGTIGAGSDAGAIVDETRRQDGPNVWRGYRLQLLGEQGEPLAARQIVEFDAAAGKLTLDRPFDVAPAPGSLYVLEGDEEAPLVGMRRLLGLARDEPIPAVDVRLGTTRGTNALLTRSGADVGLVTTVGFGDILEIGYQNRPHLFQLNIQKSTSLVKRVVELNERLAADGSVLQPLDEHETERQLRQLYDAGIRSLAIALLHGYRNPDHERQVEAIARQVGFTEVSASHEAAPLIKLVARGDTTVVDAYLNPILRDYVGAIQQALGAGSRLSLLTSAGGLVAAEKFSGKDSILSGPAGGVVGYAAAAQQAGFGKAIGFDMGGTSTDVSRFDGSFERQFETEKAGVRIVTPMMAIETVAAGGGSICDFDGVKLTVGPASAGADPGPACYGCGGPLTVTDVNLALGKLQGAQFPFALDQAAVERRLSEIAAKVAAATGQQMTPHELAAGFLQIANANIAKAIRTISVAKGYDPRAYVLAPFGGAAGQHACAVADLLGIETLISHPDAGILSAVGIGAAVTTRYATRGLYRVLEGSLGWLDAIYAELQQEAIADVAAEGIDESTIECREEVELRYRGLEASLSILARPLADLAERYHQEHERRYGYCRRQQQIELVAARVEAIAQERRDDKLSEPGERTSPQPTGEVTVSFAGKDWSTPTYQREQLATGAVIEGPALVAERLATTVIDPGWSAEVWSGGELIVRRSADAGSEVAAIDADVADPILLEIINNQFAAIAEQMGVALQNTSVSVNVKERLDFSCAIFTGDGDLIANAPHIPVHLGAMGETVKATIAANPQMKPGSAYVTNNPYRGGSHLPDVTVITPVYIGEAAERPQFFAASRAHHAEIGGIAAGSMPSGSQTLAEEGVLIDNFRLMSDGVADWEGFESILRDAQYPSRNVADNVADVAAQLAANNHGRIDLQGMVAGYGLSVVERYAQHIQHAAATKTRAALAKLTSGKHRFEDHLDDGSPLVVEIDISGDQAVIDFQGTGPVLAGNLNANRAIVTAAVMYCLRSMLDEEIPLNQGVLEPVEIRLPECFLNPPFLGEPAKCAAVAAGNVETSQRVVDVLLGALQLAAASQGTMNNFSFGDATFGYYETICGGAGATSTAAGASAVHTHMTNTRMTDVEVFELRFPARVRRFAIRRGSGGAGQHCGGDGVIREIEFLRPMTGSLLTQRRGPYPPYGLSGGEPGQLGENTLIRADGTVVELPGIVSFDLQPGDVIAIHTPGGGGYGAHG</sequence>
<dbReference type="GO" id="GO:0006749">
    <property type="term" value="P:glutathione metabolic process"/>
    <property type="evidence" value="ECO:0007669"/>
    <property type="project" value="TreeGrafter"/>
</dbReference>
<dbReference type="InterPro" id="IPR003692">
    <property type="entry name" value="Hydantoinase_B"/>
</dbReference>
<feature type="compositionally biased region" description="Basic and acidic residues" evidence="2">
    <location>
        <begin position="674"/>
        <end position="685"/>
    </location>
</feature>
<evidence type="ECO:0000259" key="6">
    <source>
        <dbReference type="Pfam" id="PF19278"/>
    </source>
</evidence>
<dbReference type="Pfam" id="PF19278">
    <property type="entry name" value="Hydant_A_C"/>
    <property type="match status" value="1"/>
</dbReference>
<evidence type="ECO:0000259" key="4">
    <source>
        <dbReference type="Pfam" id="PF02538"/>
    </source>
</evidence>
<dbReference type="GO" id="GO:0017168">
    <property type="term" value="F:5-oxoprolinase (ATP-hydrolyzing) activity"/>
    <property type="evidence" value="ECO:0007669"/>
    <property type="project" value="TreeGrafter"/>
</dbReference>
<dbReference type="Proteomes" id="UP000318878">
    <property type="component" value="Unassembled WGS sequence"/>
</dbReference>
<dbReference type="PANTHER" id="PTHR11365:SF23">
    <property type="entry name" value="HYPOTHETICAL 5-OXOPROLINASE (EUROFUNG)-RELATED"/>
    <property type="match status" value="1"/>
</dbReference>